<name>A0A0C3QSS2_9AGAM</name>
<dbReference type="Gene3D" id="3.30.200.20">
    <property type="entry name" value="Phosphorylase Kinase, domain 1"/>
    <property type="match status" value="1"/>
</dbReference>
<dbReference type="SMART" id="SM00133">
    <property type="entry name" value="S_TK_X"/>
    <property type="match status" value="1"/>
</dbReference>
<organism evidence="11 12">
    <name type="scientific">Tulasnella calospora MUT 4182</name>
    <dbReference type="NCBI Taxonomy" id="1051891"/>
    <lineage>
        <taxon>Eukaryota</taxon>
        <taxon>Fungi</taxon>
        <taxon>Dikarya</taxon>
        <taxon>Basidiomycota</taxon>
        <taxon>Agaricomycotina</taxon>
        <taxon>Agaricomycetes</taxon>
        <taxon>Cantharellales</taxon>
        <taxon>Tulasnellaceae</taxon>
        <taxon>Tulasnella</taxon>
    </lineage>
</organism>
<evidence type="ECO:0000256" key="8">
    <source>
        <dbReference type="SAM" id="MobiDB-lite"/>
    </source>
</evidence>
<accession>A0A0C3QSS2</accession>
<feature type="compositionally biased region" description="Low complexity" evidence="8">
    <location>
        <begin position="614"/>
        <end position="625"/>
    </location>
</feature>
<dbReference type="PANTHER" id="PTHR24351">
    <property type="entry name" value="RIBOSOMAL PROTEIN S6 KINASE"/>
    <property type="match status" value="1"/>
</dbReference>
<dbReference type="SMART" id="SM00220">
    <property type="entry name" value="S_TKc"/>
    <property type="match status" value="1"/>
</dbReference>
<reference evidence="12" key="2">
    <citation type="submission" date="2015-01" db="EMBL/GenBank/DDBJ databases">
        <title>Evolutionary Origins and Diversification of the Mycorrhizal Mutualists.</title>
        <authorList>
            <consortium name="DOE Joint Genome Institute"/>
            <consortium name="Mycorrhizal Genomics Consortium"/>
            <person name="Kohler A."/>
            <person name="Kuo A."/>
            <person name="Nagy L.G."/>
            <person name="Floudas D."/>
            <person name="Copeland A."/>
            <person name="Barry K.W."/>
            <person name="Cichocki N."/>
            <person name="Veneault-Fourrey C."/>
            <person name="LaButti K."/>
            <person name="Lindquist E.A."/>
            <person name="Lipzen A."/>
            <person name="Lundell T."/>
            <person name="Morin E."/>
            <person name="Murat C."/>
            <person name="Riley R."/>
            <person name="Ohm R."/>
            <person name="Sun H."/>
            <person name="Tunlid A."/>
            <person name="Henrissat B."/>
            <person name="Grigoriev I.V."/>
            <person name="Hibbett D.S."/>
            <person name="Martin F."/>
        </authorList>
    </citation>
    <scope>NUCLEOTIDE SEQUENCE [LARGE SCALE GENOMIC DNA]</scope>
    <source>
        <strain evidence="12">MUT 4182</strain>
    </source>
</reference>
<evidence type="ECO:0000256" key="1">
    <source>
        <dbReference type="ARBA" id="ARBA00022527"/>
    </source>
</evidence>
<dbReference type="InterPro" id="IPR011009">
    <property type="entry name" value="Kinase-like_dom_sf"/>
</dbReference>
<feature type="domain" description="AGC-kinase C-terminal" evidence="10">
    <location>
        <begin position="516"/>
        <end position="662"/>
    </location>
</feature>
<evidence type="ECO:0000313" key="12">
    <source>
        <dbReference type="Proteomes" id="UP000054248"/>
    </source>
</evidence>
<dbReference type="Pfam" id="PF00433">
    <property type="entry name" value="Pkinase_C"/>
    <property type="match status" value="2"/>
</dbReference>
<dbReference type="InterPro" id="IPR008271">
    <property type="entry name" value="Ser/Thr_kinase_AS"/>
</dbReference>
<dbReference type="STRING" id="1051891.A0A0C3QSS2"/>
<dbReference type="InterPro" id="IPR017892">
    <property type="entry name" value="Pkinase_C"/>
</dbReference>
<evidence type="ECO:0008006" key="13">
    <source>
        <dbReference type="Google" id="ProtNLM"/>
    </source>
</evidence>
<dbReference type="SMART" id="SM00239">
    <property type="entry name" value="C2"/>
    <property type="match status" value="1"/>
</dbReference>
<evidence type="ECO:0000259" key="9">
    <source>
        <dbReference type="PROSITE" id="PS50011"/>
    </source>
</evidence>
<dbReference type="PROSITE" id="PS51285">
    <property type="entry name" value="AGC_KINASE_CTER"/>
    <property type="match status" value="1"/>
</dbReference>
<dbReference type="FunFam" id="1.10.510.10:FF:000008">
    <property type="entry name" value="Non-specific serine/threonine protein kinase"/>
    <property type="match status" value="1"/>
</dbReference>
<evidence type="ECO:0000256" key="6">
    <source>
        <dbReference type="ARBA" id="ARBA00022840"/>
    </source>
</evidence>
<dbReference type="Pfam" id="PF00069">
    <property type="entry name" value="Pkinase"/>
    <property type="match status" value="1"/>
</dbReference>
<dbReference type="InterPro" id="IPR000008">
    <property type="entry name" value="C2_dom"/>
</dbReference>
<dbReference type="Gene3D" id="1.10.510.10">
    <property type="entry name" value="Transferase(Phosphotransferase) domain 1"/>
    <property type="match status" value="1"/>
</dbReference>
<evidence type="ECO:0000259" key="10">
    <source>
        <dbReference type="PROSITE" id="PS51285"/>
    </source>
</evidence>
<dbReference type="InterPro" id="IPR017441">
    <property type="entry name" value="Protein_kinase_ATP_BS"/>
</dbReference>
<dbReference type="InterPro" id="IPR035892">
    <property type="entry name" value="C2_domain_sf"/>
</dbReference>
<dbReference type="EMBL" id="KN822966">
    <property type="protein sequence ID" value="KIO31109.1"/>
    <property type="molecule type" value="Genomic_DNA"/>
</dbReference>
<evidence type="ECO:0000313" key="11">
    <source>
        <dbReference type="EMBL" id="KIO31109.1"/>
    </source>
</evidence>
<reference evidence="11 12" key="1">
    <citation type="submission" date="2014-04" db="EMBL/GenBank/DDBJ databases">
        <authorList>
            <consortium name="DOE Joint Genome Institute"/>
            <person name="Kuo A."/>
            <person name="Girlanda M."/>
            <person name="Perotto S."/>
            <person name="Kohler A."/>
            <person name="Nagy L.G."/>
            <person name="Floudas D."/>
            <person name="Copeland A."/>
            <person name="Barry K.W."/>
            <person name="Cichocki N."/>
            <person name="Veneault-Fourrey C."/>
            <person name="LaButti K."/>
            <person name="Lindquist E.A."/>
            <person name="Lipzen A."/>
            <person name="Lundell T."/>
            <person name="Morin E."/>
            <person name="Murat C."/>
            <person name="Sun H."/>
            <person name="Tunlid A."/>
            <person name="Henrissat B."/>
            <person name="Grigoriev I.V."/>
            <person name="Hibbett D.S."/>
            <person name="Martin F."/>
            <person name="Nordberg H.P."/>
            <person name="Cantor M.N."/>
            <person name="Hua S.X."/>
        </authorList>
    </citation>
    <scope>NUCLEOTIDE SEQUENCE [LARGE SCALE GENOMIC DNA]</scope>
    <source>
        <strain evidence="11 12">MUT 4182</strain>
    </source>
</reference>
<dbReference type="InterPro" id="IPR000719">
    <property type="entry name" value="Prot_kinase_dom"/>
</dbReference>
<dbReference type="InterPro" id="IPR000961">
    <property type="entry name" value="AGC-kinase_C"/>
</dbReference>
<dbReference type="GO" id="GO:0004674">
    <property type="term" value="F:protein serine/threonine kinase activity"/>
    <property type="evidence" value="ECO:0007669"/>
    <property type="project" value="UniProtKB-KW"/>
</dbReference>
<gene>
    <name evidence="11" type="ORF">M407DRAFT_68463</name>
</gene>
<dbReference type="CDD" id="cd11651">
    <property type="entry name" value="YPK1_N_like"/>
    <property type="match status" value="1"/>
</dbReference>
<proteinExistence type="predicted"/>
<evidence type="ECO:0000256" key="2">
    <source>
        <dbReference type="ARBA" id="ARBA00022553"/>
    </source>
</evidence>
<keyword evidence="12" id="KW-1185">Reference proteome</keyword>
<feature type="domain" description="Protein kinase" evidence="9">
    <location>
        <begin position="256"/>
        <end position="515"/>
    </location>
</feature>
<dbReference type="HOGENOM" id="CLU_000288_52_3_1"/>
<feature type="region of interest" description="Disordered" evidence="8">
    <location>
        <begin position="603"/>
        <end position="642"/>
    </location>
</feature>
<feature type="compositionally biased region" description="Low complexity" evidence="8">
    <location>
        <begin position="10"/>
        <end position="38"/>
    </location>
</feature>
<dbReference type="GO" id="GO:0005524">
    <property type="term" value="F:ATP binding"/>
    <property type="evidence" value="ECO:0007669"/>
    <property type="project" value="UniProtKB-UniRule"/>
</dbReference>
<dbReference type="Pfam" id="PF00168">
    <property type="entry name" value="C2"/>
    <property type="match status" value="2"/>
</dbReference>
<keyword evidence="5" id="KW-0418">Kinase</keyword>
<dbReference type="Proteomes" id="UP000054248">
    <property type="component" value="Unassembled WGS sequence"/>
</dbReference>
<dbReference type="OrthoDB" id="63267at2759"/>
<dbReference type="PROSITE" id="PS00108">
    <property type="entry name" value="PROTEIN_KINASE_ST"/>
    <property type="match status" value="1"/>
</dbReference>
<dbReference type="Gene3D" id="2.60.40.150">
    <property type="entry name" value="C2 domain"/>
    <property type="match status" value="1"/>
</dbReference>
<evidence type="ECO:0000256" key="4">
    <source>
        <dbReference type="ARBA" id="ARBA00022741"/>
    </source>
</evidence>
<evidence type="ECO:0000256" key="5">
    <source>
        <dbReference type="ARBA" id="ARBA00022777"/>
    </source>
</evidence>
<keyword evidence="6 7" id="KW-0067">ATP-binding</keyword>
<evidence type="ECO:0000256" key="7">
    <source>
        <dbReference type="PROSITE-ProRule" id="PRU10141"/>
    </source>
</evidence>
<evidence type="ECO:0000256" key="3">
    <source>
        <dbReference type="ARBA" id="ARBA00022679"/>
    </source>
</evidence>
<feature type="region of interest" description="Disordered" evidence="8">
    <location>
        <begin position="1"/>
        <end position="61"/>
    </location>
</feature>
<feature type="compositionally biased region" description="Acidic residues" evidence="8">
    <location>
        <begin position="675"/>
        <end position="699"/>
    </location>
</feature>
<keyword evidence="2" id="KW-0597">Phosphoprotein</keyword>
<dbReference type="SUPFAM" id="SSF49562">
    <property type="entry name" value="C2 domain (Calcium/lipid-binding domain, CaLB)"/>
    <property type="match status" value="1"/>
</dbReference>
<feature type="binding site" evidence="7">
    <location>
        <position position="295"/>
    </location>
    <ligand>
        <name>ATP</name>
        <dbReference type="ChEBI" id="CHEBI:30616"/>
    </ligand>
</feature>
<keyword evidence="1" id="KW-0723">Serine/threonine-protein kinase</keyword>
<dbReference type="PROSITE" id="PS00107">
    <property type="entry name" value="PROTEIN_KINASE_ATP"/>
    <property type="match status" value="1"/>
</dbReference>
<dbReference type="SUPFAM" id="SSF56112">
    <property type="entry name" value="Protein kinase-like (PK-like)"/>
    <property type="match status" value="1"/>
</dbReference>
<dbReference type="AlphaFoldDB" id="A0A0C3QSS2"/>
<protein>
    <recommendedName>
        <fullName evidence="13">Protein kinase domain-containing protein</fullName>
    </recommendedName>
</protein>
<keyword evidence="4 7" id="KW-0547">Nucleotide-binding</keyword>
<keyword evidence="3" id="KW-0808">Transferase</keyword>
<sequence length="717" mass="78741">MKPPPLSRNATATAVPTVASTNTTATAQSTTAASAATTEDGVPQFGTNGQTNGGPGAGQSRGQLHVKLIQARGLNVKSVQSRPYVVVQFENNEFVSRDPISDKEKEVKGVAQPLSRNNSSTALTSLAASGIARAFEAASRATGRLPPPPPSPGLEKPAGGLLFGSTMSPHNPTWKHEVTFDVTSDHSLLVFNVYDRGVEEGFLGFFEMKPVLVHDQTVDQWVKLQAREGEQVTGDVRVQVTYEQFKTKRVITPRDFEFLKLIGRGTFGRVFQVRKKDTRRIYAMKILSKKEIIAKKEVAHTIGERKILQTSLDCPFLVGLKFSFQTSNELFLVTDFKSGGELFWHLQKEQRFTEERARFYIAELVLALEHLHKYNIVYRDLKPENILLDATGHVALCDFGLSKPDLAADQLTNTFCGTTEYLAPEVLLDDSGYSKLVDFWSLGVLLFEMCCGWSPFYAEDTQTMYRNICFGKIRFPRGVIGEDGKQFVKGLLNRNPRHRLGAQRDAEELKEHAFFKSIDWQALALKQVTPPFKPNVDSDESTANFDPEFTEADLKEQGIDFDGDETEDEVEGAFAGLTLNNTAKNGGAPGLVGSQASTATTLSAATPADGPAGGVQIQAKGQQAGKGRGKKGAEASSPITSSVQENFRGFTYMGESMIGQAAGLLGQDREKDKEWNDEDDEEEVRPVNSDDEWEDEDDAGPAMKGRKGRLGSELQMD</sequence>
<feature type="region of interest" description="Disordered" evidence="8">
    <location>
        <begin position="661"/>
        <end position="717"/>
    </location>
</feature>
<dbReference type="PROSITE" id="PS50011">
    <property type="entry name" value="PROTEIN_KINASE_DOM"/>
    <property type="match status" value="1"/>
</dbReference>